<keyword evidence="3" id="KW-1185">Reference proteome</keyword>
<organism evidence="2 3">
    <name type="scientific">Aestuariivirga litoralis</name>
    <dbReference type="NCBI Taxonomy" id="2650924"/>
    <lineage>
        <taxon>Bacteria</taxon>
        <taxon>Pseudomonadati</taxon>
        <taxon>Pseudomonadota</taxon>
        <taxon>Alphaproteobacteria</taxon>
        <taxon>Hyphomicrobiales</taxon>
        <taxon>Aestuariivirgaceae</taxon>
        <taxon>Aestuariivirga</taxon>
    </lineage>
</organism>
<dbReference type="Proteomes" id="UP000248795">
    <property type="component" value="Unassembled WGS sequence"/>
</dbReference>
<dbReference type="EMBL" id="QKVK01000009">
    <property type="protein sequence ID" value="PZF75690.1"/>
    <property type="molecule type" value="Genomic_DNA"/>
</dbReference>
<dbReference type="RefSeq" id="WP_111199884.1">
    <property type="nucleotide sequence ID" value="NZ_QKVK01000009.1"/>
</dbReference>
<evidence type="ECO:0000313" key="3">
    <source>
        <dbReference type="Proteomes" id="UP000248795"/>
    </source>
</evidence>
<sequence length="136" mass="14408">MVPVYIRSLMLPAVLLTCGLAAAPERAQAESLDCLISRGNLCFSTGCNNAGKAQRMVLDLEAGTYRLCPNRYSDQGCTEAPMQFDVLDNAIVGISKDAPEISARAVFMNRVTGALSTSLLAAGMSAVDFGSCEIPR</sequence>
<accession>A0A2W2AT35</accession>
<evidence type="ECO:0000313" key="2">
    <source>
        <dbReference type="EMBL" id="PZF75690.1"/>
    </source>
</evidence>
<feature type="chain" id="PRO_5016005249" evidence="1">
    <location>
        <begin position="24"/>
        <end position="136"/>
    </location>
</feature>
<dbReference type="AlphaFoldDB" id="A0A2W2AT35"/>
<gene>
    <name evidence="2" type="ORF">DK847_17790</name>
</gene>
<keyword evidence="1" id="KW-0732">Signal</keyword>
<evidence type="ECO:0000256" key="1">
    <source>
        <dbReference type="SAM" id="SignalP"/>
    </source>
</evidence>
<proteinExistence type="predicted"/>
<reference evidence="3" key="1">
    <citation type="submission" date="2018-06" db="EMBL/GenBank/DDBJ databases">
        <title>Aestuariibacter litoralis strain KCTC 52945T.</title>
        <authorList>
            <person name="Li X."/>
            <person name="Salam N."/>
            <person name="Li J.-L."/>
            <person name="Chen Y.-M."/>
            <person name="Yang Z.-W."/>
            <person name="Zhang L.-Y."/>
            <person name="Han M.-X."/>
            <person name="Xiao M."/>
            <person name="Li W.-J."/>
        </authorList>
    </citation>
    <scope>NUCLEOTIDE SEQUENCE [LARGE SCALE GENOMIC DNA]</scope>
    <source>
        <strain evidence="3">KCTC 52945</strain>
    </source>
</reference>
<comment type="caution">
    <text evidence="2">The sequence shown here is derived from an EMBL/GenBank/DDBJ whole genome shotgun (WGS) entry which is preliminary data.</text>
</comment>
<protein>
    <submittedName>
        <fullName evidence="2">Uncharacterized protein</fullName>
    </submittedName>
</protein>
<name>A0A2W2AT35_9HYPH</name>
<feature type="signal peptide" evidence="1">
    <location>
        <begin position="1"/>
        <end position="23"/>
    </location>
</feature>